<dbReference type="Pfam" id="PF00465">
    <property type="entry name" value="Fe-ADH"/>
    <property type="match status" value="1"/>
</dbReference>
<sequence>MSFDLLLPTRIIFGRGKIEQISECRTYGNKALIVTGKYSSKKSGLLEKVLEILDNCTIPYVIYDEVISNPDCISVDKGVKVSTENRCNMVIALGGGSAIDTAKGIAVGSVELSPIWDFLRPDSRKRSIRGALPIIAVPTTSGTGSEVNGAAVIQNNEIGFKPSFKSIYTFPRLSIIDPEFMTTMDRSVTASTGVDAFCQALECFIGVKANEVSNIYALESIKLSYKYLKKAYDDGNNIEAREKMALAAMLSGLAMASSGTSLVHALEHPLSGRYNITHGVGLAALLPSFIEFSFKYNEEKYKKIASILRGKEVEALEIHTIIEEFLKSVGLKLRLRDLKIKEEDINILAKDTIMTLTGSIKNFNKPINEDDCKMIYKMAL</sequence>
<dbReference type="InterPro" id="IPR018211">
    <property type="entry name" value="ADH_Fe_CS"/>
</dbReference>
<dbReference type="Gene3D" id="3.40.50.1970">
    <property type="match status" value="1"/>
</dbReference>
<evidence type="ECO:0000259" key="3">
    <source>
        <dbReference type="Pfam" id="PF25137"/>
    </source>
</evidence>
<dbReference type="PANTHER" id="PTHR11496:SF104">
    <property type="entry name" value="3-DEOXY-ALPHA-D-MANNO-OCTULOSONATE 8-OXIDASE"/>
    <property type="match status" value="1"/>
</dbReference>
<dbReference type="CDD" id="cd08185">
    <property type="entry name" value="Fe-ADH-like"/>
    <property type="match status" value="1"/>
</dbReference>
<keyword evidence="1" id="KW-0560">Oxidoreductase</keyword>
<keyword evidence="5" id="KW-1185">Reference proteome</keyword>
<dbReference type="GO" id="GO:0004022">
    <property type="term" value="F:alcohol dehydrogenase (NAD+) activity"/>
    <property type="evidence" value="ECO:0007669"/>
    <property type="project" value="TreeGrafter"/>
</dbReference>
<protein>
    <submittedName>
        <fullName evidence="4">Iron-containing alcohol dehydrogenase</fullName>
    </submittedName>
</protein>
<name>A0A975AUR4_9THEO</name>
<evidence type="ECO:0000256" key="1">
    <source>
        <dbReference type="ARBA" id="ARBA00023002"/>
    </source>
</evidence>
<accession>A0A975AUR4</accession>
<feature type="domain" description="Alcohol dehydrogenase iron-type/glycerol dehydrogenase GldA" evidence="2">
    <location>
        <begin position="8"/>
        <end position="178"/>
    </location>
</feature>
<dbReference type="Gene3D" id="1.20.1090.10">
    <property type="entry name" value="Dehydroquinate synthase-like - alpha domain"/>
    <property type="match status" value="1"/>
</dbReference>
<dbReference type="InterPro" id="IPR001670">
    <property type="entry name" value="ADH_Fe/GldA"/>
</dbReference>
<proteinExistence type="predicted"/>
<dbReference type="GO" id="GO:0046872">
    <property type="term" value="F:metal ion binding"/>
    <property type="evidence" value="ECO:0007669"/>
    <property type="project" value="InterPro"/>
</dbReference>
<dbReference type="RefSeq" id="WP_284679511.1">
    <property type="nucleotide sequence ID" value="NZ_CP060096.1"/>
</dbReference>
<evidence type="ECO:0000259" key="2">
    <source>
        <dbReference type="Pfam" id="PF00465"/>
    </source>
</evidence>
<dbReference type="SUPFAM" id="SSF56796">
    <property type="entry name" value="Dehydroquinate synthase-like"/>
    <property type="match status" value="1"/>
</dbReference>
<dbReference type="PANTHER" id="PTHR11496">
    <property type="entry name" value="ALCOHOL DEHYDROGENASE"/>
    <property type="match status" value="1"/>
</dbReference>
<dbReference type="FunFam" id="3.40.50.1970:FF:000003">
    <property type="entry name" value="Alcohol dehydrogenase, iron-containing"/>
    <property type="match status" value="1"/>
</dbReference>
<dbReference type="KEGG" id="aaut:ACETAC_08030"/>
<evidence type="ECO:0000313" key="4">
    <source>
        <dbReference type="EMBL" id="QSZ26824.1"/>
    </source>
</evidence>
<dbReference type="InterPro" id="IPR039697">
    <property type="entry name" value="Alcohol_dehydrogenase_Fe"/>
</dbReference>
<dbReference type="AlphaFoldDB" id="A0A975AUR4"/>
<dbReference type="PROSITE" id="PS00060">
    <property type="entry name" value="ADH_IRON_2"/>
    <property type="match status" value="1"/>
</dbReference>
<feature type="domain" description="Fe-containing alcohol dehydrogenase-like C-terminal" evidence="3">
    <location>
        <begin position="189"/>
        <end position="379"/>
    </location>
</feature>
<dbReference type="Proteomes" id="UP000671913">
    <property type="component" value="Chromosome"/>
</dbReference>
<reference evidence="4" key="1">
    <citation type="submission" date="2020-08" db="EMBL/GenBank/DDBJ databases">
        <title>Genomic insights into the carbon and energy metabolism of the first obligate autotrophic acetogenic bacterium Aceticella autotrophica gen. nov., sp. nov.</title>
        <authorList>
            <person name="Toshchakov S.V."/>
            <person name="Elcheninov A.G."/>
            <person name="Kublanov I.V."/>
            <person name="Frolov E.N."/>
            <person name="Lebedinsky A.V."/>
        </authorList>
    </citation>
    <scope>NUCLEOTIDE SEQUENCE</scope>
    <source>
        <strain evidence="4">3443-3Ac</strain>
    </source>
</reference>
<dbReference type="InterPro" id="IPR056798">
    <property type="entry name" value="ADH_Fe_C"/>
</dbReference>
<dbReference type="Pfam" id="PF25137">
    <property type="entry name" value="ADH_Fe_C"/>
    <property type="match status" value="1"/>
</dbReference>
<dbReference type="EMBL" id="CP060096">
    <property type="protein sequence ID" value="QSZ26824.1"/>
    <property type="molecule type" value="Genomic_DNA"/>
</dbReference>
<evidence type="ECO:0000313" key="5">
    <source>
        <dbReference type="Proteomes" id="UP000671913"/>
    </source>
</evidence>
<organism evidence="4 5">
    <name type="scientific">Aceticella autotrophica</name>
    <dbReference type="NCBI Taxonomy" id="2755338"/>
    <lineage>
        <taxon>Bacteria</taxon>
        <taxon>Bacillati</taxon>
        <taxon>Bacillota</taxon>
        <taxon>Clostridia</taxon>
        <taxon>Thermoanaerobacterales</taxon>
        <taxon>Thermoanaerobacteraceae</taxon>
        <taxon>Aceticella</taxon>
    </lineage>
</organism>
<gene>
    <name evidence="4" type="ORF">ACETAC_08030</name>
</gene>